<gene>
    <name evidence="1" type="ORF">NEOLEDRAFT_1152990</name>
</gene>
<sequence>MPSTIGAYEVLLDLTNDTRDFASVQLLRDYGRTTASAVVLHPGETLTLVLDAGSVYSYAVKAHTKVAGITAHTWRNTRCNVSGLFSSSACQPSNPSTAPSMQGITVDRLWRDFRFCVWNEA</sequence>
<name>A0A165W0B6_9AGAM</name>
<organism evidence="1 2">
    <name type="scientific">Neolentinus lepideus HHB14362 ss-1</name>
    <dbReference type="NCBI Taxonomy" id="1314782"/>
    <lineage>
        <taxon>Eukaryota</taxon>
        <taxon>Fungi</taxon>
        <taxon>Dikarya</taxon>
        <taxon>Basidiomycota</taxon>
        <taxon>Agaricomycotina</taxon>
        <taxon>Agaricomycetes</taxon>
        <taxon>Gloeophyllales</taxon>
        <taxon>Gloeophyllaceae</taxon>
        <taxon>Neolentinus</taxon>
    </lineage>
</organism>
<dbReference type="OrthoDB" id="3249150at2759"/>
<keyword evidence="2" id="KW-1185">Reference proteome</keyword>
<evidence type="ECO:0000313" key="2">
    <source>
        <dbReference type="Proteomes" id="UP000076761"/>
    </source>
</evidence>
<dbReference type="AlphaFoldDB" id="A0A165W0B6"/>
<protein>
    <submittedName>
        <fullName evidence="1">Uncharacterized protein</fullName>
    </submittedName>
</protein>
<evidence type="ECO:0000313" key="1">
    <source>
        <dbReference type="EMBL" id="KZT30470.1"/>
    </source>
</evidence>
<dbReference type="Proteomes" id="UP000076761">
    <property type="component" value="Unassembled WGS sequence"/>
</dbReference>
<dbReference type="EMBL" id="KV425551">
    <property type="protein sequence ID" value="KZT30470.1"/>
    <property type="molecule type" value="Genomic_DNA"/>
</dbReference>
<reference evidence="1 2" key="1">
    <citation type="journal article" date="2016" name="Mol. Biol. Evol.">
        <title>Comparative Genomics of Early-Diverging Mushroom-Forming Fungi Provides Insights into the Origins of Lignocellulose Decay Capabilities.</title>
        <authorList>
            <person name="Nagy L.G."/>
            <person name="Riley R."/>
            <person name="Tritt A."/>
            <person name="Adam C."/>
            <person name="Daum C."/>
            <person name="Floudas D."/>
            <person name="Sun H."/>
            <person name="Yadav J.S."/>
            <person name="Pangilinan J."/>
            <person name="Larsson K.H."/>
            <person name="Matsuura K."/>
            <person name="Barry K."/>
            <person name="Labutti K."/>
            <person name="Kuo R."/>
            <person name="Ohm R.A."/>
            <person name="Bhattacharya S.S."/>
            <person name="Shirouzu T."/>
            <person name="Yoshinaga Y."/>
            <person name="Martin F.M."/>
            <person name="Grigoriev I.V."/>
            <person name="Hibbett D.S."/>
        </authorList>
    </citation>
    <scope>NUCLEOTIDE SEQUENCE [LARGE SCALE GENOMIC DNA]</scope>
    <source>
        <strain evidence="1 2">HHB14362 ss-1</strain>
    </source>
</reference>
<dbReference type="InParanoid" id="A0A165W0B6"/>
<proteinExistence type="predicted"/>
<accession>A0A165W0B6</accession>